<evidence type="ECO:0000256" key="1">
    <source>
        <dbReference type="PROSITE-ProRule" id="PRU00409"/>
    </source>
</evidence>
<gene>
    <name evidence="3" type="ORF">DX130_01835</name>
</gene>
<dbReference type="InterPro" id="IPR011761">
    <property type="entry name" value="ATP-grasp"/>
</dbReference>
<dbReference type="Pfam" id="PF14398">
    <property type="entry name" value="ATPgrasp_YheCD"/>
    <property type="match status" value="1"/>
</dbReference>
<dbReference type="OrthoDB" id="7869153at2"/>
<sequence length="391" mass="44198">MEAAMDYTILSLGILIAPDRTAEQSMTPPEPRLCRDLSEASSRFSFQTYVFSSEDYDHHTGMLLGWRWQNGAWVRQSMPLPDIVYDRTFFHSKRDRLQCEEALSAIHARKAHQRINGSLPSKPIVYTRLAEDDTLARHIPPTTRYVTEELASFLASHGGKALIKPAAGMQGRGVILIRQSLWDDTVAVKGRTRDNRSFERIFPNLVELKKRLARFMGNSPFLLQPYLNLRDDKERPYDIRALLQKNGEGKWRLTGTAARIGRSGSLTSNLHGGGEVSDSCTLLSANFGKPMAERLLRKIHTISGHTAIRLEHGFGRFGELAMDFGIEPDGSIWLLEVNSKPGREAFRQTAPLTAYTASIERPIHYARYLKDRLSPTFTASESPYDLCQPHR</sequence>
<name>A0A371PI01_9BACL</name>
<comment type="caution">
    <text evidence="3">The sequence shown here is derived from an EMBL/GenBank/DDBJ whole genome shotgun (WGS) entry which is preliminary data.</text>
</comment>
<feature type="domain" description="ATP-grasp" evidence="2">
    <location>
        <begin position="132"/>
        <end position="370"/>
    </location>
</feature>
<keyword evidence="1" id="KW-0067">ATP-binding</keyword>
<dbReference type="SUPFAM" id="SSF56059">
    <property type="entry name" value="Glutathione synthetase ATP-binding domain-like"/>
    <property type="match status" value="1"/>
</dbReference>
<dbReference type="Proteomes" id="UP000261905">
    <property type="component" value="Unassembled WGS sequence"/>
</dbReference>
<dbReference type="EMBL" id="QUBQ01000001">
    <property type="protein sequence ID" value="REK75841.1"/>
    <property type="molecule type" value="Genomic_DNA"/>
</dbReference>
<dbReference type="InterPro" id="IPR026838">
    <property type="entry name" value="YheC/D"/>
</dbReference>
<keyword evidence="1" id="KW-0547">Nucleotide-binding</keyword>
<dbReference type="Gene3D" id="3.30.470.20">
    <property type="entry name" value="ATP-grasp fold, B domain"/>
    <property type="match status" value="1"/>
</dbReference>
<organism evidence="3 4">
    <name type="scientific">Paenibacillus paeoniae</name>
    <dbReference type="NCBI Taxonomy" id="2292705"/>
    <lineage>
        <taxon>Bacteria</taxon>
        <taxon>Bacillati</taxon>
        <taxon>Bacillota</taxon>
        <taxon>Bacilli</taxon>
        <taxon>Bacillales</taxon>
        <taxon>Paenibacillaceae</taxon>
        <taxon>Paenibacillus</taxon>
    </lineage>
</organism>
<evidence type="ECO:0000313" key="3">
    <source>
        <dbReference type="EMBL" id="REK75841.1"/>
    </source>
</evidence>
<keyword evidence="4" id="KW-1185">Reference proteome</keyword>
<dbReference type="GO" id="GO:0005524">
    <property type="term" value="F:ATP binding"/>
    <property type="evidence" value="ECO:0007669"/>
    <property type="project" value="UniProtKB-UniRule"/>
</dbReference>
<evidence type="ECO:0000259" key="2">
    <source>
        <dbReference type="PROSITE" id="PS50975"/>
    </source>
</evidence>
<dbReference type="GO" id="GO:0046872">
    <property type="term" value="F:metal ion binding"/>
    <property type="evidence" value="ECO:0007669"/>
    <property type="project" value="InterPro"/>
</dbReference>
<reference evidence="3 4" key="1">
    <citation type="submission" date="2018-08" db="EMBL/GenBank/DDBJ databases">
        <title>Paenibacillus sp. M4BSY-1, whole genome shotgun sequence.</title>
        <authorList>
            <person name="Tuo L."/>
        </authorList>
    </citation>
    <scope>NUCLEOTIDE SEQUENCE [LARGE SCALE GENOMIC DNA]</scope>
    <source>
        <strain evidence="3 4">M4BSY-1</strain>
    </source>
</reference>
<dbReference type="AlphaFoldDB" id="A0A371PI01"/>
<protein>
    <submittedName>
        <fullName evidence="3">YheC/YheD family protein</fullName>
    </submittedName>
</protein>
<dbReference type="PROSITE" id="PS50975">
    <property type="entry name" value="ATP_GRASP"/>
    <property type="match status" value="1"/>
</dbReference>
<accession>A0A371PI01</accession>
<proteinExistence type="predicted"/>
<evidence type="ECO:0000313" key="4">
    <source>
        <dbReference type="Proteomes" id="UP000261905"/>
    </source>
</evidence>